<dbReference type="EMBL" id="LUKE01000004">
    <property type="protein sequence ID" value="KYG63204.1"/>
    <property type="molecule type" value="Genomic_DNA"/>
</dbReference>
<accession>A0A150WHW5</accession>
<feature type="compositionally biased region" description="Basic and acidic residues" evidence="1">
    <location>
        <begin position="38"/>
        <end position="59"/>
    </location>
</feature>
<evidence type="ECO:0000313" key="3">
    <source>
        <dbReference type="Proteomes" id="UP000075320"/>
    </source>
</evidence>
<name>A0A150WHW5_BDEBC</name>
<sequence>MNPNKPTKDKSFSDKVGDTLEKAGHKISEAGMPKVGQKIHDLGDKMEKTHKNPDHPHKV</sequence>
<feature type="compositionally biased region" description="Basic and acidic residues" evidence="1">
    <location>
        <begin position="1"/>
        <end position="28"/>
    </location>
</feature>
<keyword evidence="3" id="KW-1185">Reference proteome</keyword>
<dbReference type="AlphaFoldDB" id="A0A150WHW5"/>
<protein>
    <submittedName>
        <fullName evidence="2">Uncharacterized protein</fullName>
    </submittedName>
</protein>
<dbReference type="OrthoDB" id="5296504at2"/>
<evidence type="ECO:0000256" key="1">
    <source>
        <dbReference type="SAM" id="MobiDB-lite"/>
    </source>
</evidence>
<dbReference type="Proteomes" id="UP000075320">
    <property type="component" value="Unassembled WGS sequence"/>
</dbReference>
<proteinExistence type="predicted"/>
<organism evidence="2 3">
    <name type="scientific">Bdellovibrio bacteriovorus</name>
    <dbReference type="NCBI Taxonomy" id="959"/>
    <lineage>
        <taxon>Bacteria</taxon>
        <taxon>Pseudomonadati</taxon>
        <taxon>Bdellovibrionota</taxon>
        <taxon>Bdellovibrionia</taxon>
        <taxon>Bdellovibrionales</taxon>
        <taxon>Pseudobdellovibrionaceae</taxon>
        <taxon>Bdellovibrio</taxon>
    </lineage>
</organism>
<evidence type="ECO:0000313" key="2">
    <source>
        <dbReference type="EMBL" id="KYG63204.1"/>
    </source>
</evidence>
<comment type="caution">
    <text evidence="2">The sequence shown here is derived from an EMBL/GenBank/DDBJ whole genome shotgun (WGS) entry which is preliminary data.</text>
</comment>
<reference evidence="2 3" key="1">
    <citation type="submission" date="2016-03" db="EMBL/GenBank/DDBJ databases">
        <authorList>
            <person name="Ploux O."/>
        </authorList>
    </citation>
    <scope>NUCLEOTIDE SEQUENCE [LARGE SCALE GENOMIC DNA]</scope>
    <source>
        <strain evidence="2 3">R0</strain>
    </source>
</reference>
<feature type="region of interest" description="Disordered" evidence="1">
    <location>
        <begin position="1"/>
        <end position="59"/>
    </location>
</feature>
<dbReference type="RefSeq" id="WP_061836279.1">
    <property type="nucleotide sequence ID" value="NZ_LUKE01000004.1"/>
</dbReference>
<gene>
    <name evidence="2" type="ORF">AZI86_15995</name>
</gene>